<reference evidence="5 6" key="1">
    <citation type="submission" date="2021-02" db="EMBL/GenBank/DDBJ databases">
        <title>Leishmania (Mundinia) enrietti genome sequencing and assembly.</title>
        <authorList>
            <person name="Almutairi H."/>
            <person name="Gatherer D."/>
        </authorList>
    </citation>
    <scope>NUCLEOTIDE SEQUENCE [LARGE SCALE GENOMIC DNA]</scope>
    <source>
        <strain evidence="5">CUR178</strain>
    </source>
</reference>
<sequence length="867" mass="94644">MHASYSNKKTQVGRMPAKTARTAKGLVEAARTCLTESTFAPEKAAELLHAAIQQDPTYVHALVLRSNLASRLGHLTSAFADMSLAIEVDKGNSDPRRLASLYGGRAYLCYRMHRYTDAVMDLRSALRCEPDNGMWCYELGRVYMKQGCVSLAQWCLQQVLQEPMWSRVNEATRPKVYALYGHSCLMSREYKKAKTLLHRSIEAGGEAPAAVLHDVGLVHYFEGSSLATAIEYLARATESDAQHLEYPMHLSLALVRSNRYTDALSRMSEAVLRGREEGCLRFYRGCIELQLRMGSLALADLQACMVMEATRNGTAGVTPQRIAARACVAMALTHVFCDKDLQSAAMSLESETLLQTPEVSTRLYASFLLGIVRRMAGDRDTALRALQKAMQVLREDARIHHSCGGEEPRLQVSERPVCVADVEMLTLTHLGLVYSDYGYHDLAARHFHEASQRATQPQRDDAQRDACAFRLAVSQVELRDYVGALQTLGVTTFSTDEPPAADDGTPASLADPSRATPAPTAEADPKGLSFTPSAGVPKGEQTAQPAVAPHAVCHRVHPGEVEHVRALILRRLGRLDRALSYATAAMEAHRHVAAQTPVTDLSARVQAVPAFLYNRALIFFDLARYAEALVEVQECIRACSEGEHAVALDAEVADPYYLQGRIYHSLGAHGDALDSLTEALRLNPSLEQTPPFAYAYGVLLAMAGRLGEALAAFTGAITTHSKETGAAVVMAPGRQEQQIRSKAEGPPLVYYHERAKVYQRLGCYAEALSDYNVVLECASGASLTASLSGEMSTVTGPAAWNALVNRALTLKELKRYDEAATDWDAALRSDRSGLLSTLTSRDVYELPYVHLCLPGEELTAATGEAPA</sequence>
<dbReference type="PANTHER" id="PTHR44858:SF1">
    <property type="entry name" value="UDP-N-ACETYLGLUCOSAMINE--PEPTIDE N-ACETYLGLUCOSAMINYLTRANSFERASE SPINDLY-RELATED"/>
    <property type="match status" value="1"/>
</dbReference>
<dbReference type="GeneID" id="94171021"/>
<dbReference type="SUPFAM" id="SSF48452">
    <property type="entry name" value="TPR-like"/>
    <property type="match status" value="4"/>
</dbReference>
<feature type="region of interest" description="Disordered" evidence="4">
    <location>
        <begin position="493"/>
        <end position="547"/>
    </location>
</feature>
<dbReference type="InterPro" id="IPR019734">
    <property type="entry name" value="TPR_rpt"/>
</dbReference>
<dbReference type="PROSITE" id="PS50005">
    <property type="entry name" value="TPR"/>
    <property type="match status" value="1"/>
</dbReference>
<keyword evidence="2 3" id="KW-0802">TPR repeat</keyword>
<dbReference type="SMART" id="SM00028">
    <property type="entry name" value="TPR"/>
    <property type="match status" value="10"/>
</dbReference>
<evidence type="ECO:0000313" key="6">
    <source>
        <dbReference type="Proteomes" id="UP000674179"/>
    </source>
</evidence>
<accession>A0A836GK82</accession>
<dbReference type="PANTHER" id="PTHR44858">
    <property type="entry name" value="TETRATRICOPEPTIDE REPEAT PROTEIN 6"/>
    <property type="match status" value="1"/>
</dbReference>
<dbReference type="Proteomes" id="UP000674179">
    <property type="component" value="Chromosome 26"/>
</dbReference>
<dbReference type="InterPro" id="IPR011990">
    <property type="entry name" value="TPR-like_helical_dom_sf"/>
</dbReference>
<protein>
    <submittedName>
        <fullName evidence="5">Uncharacterized protein</fullName>
    </submittedName>
</protein>
<organism evidence="5 6">
    <name type="scientific">Leishmania enriettii</name>
    <dbReference type="NCBI Taxonomy" id="5663"/>
    <lineage>
        <taxon>Eukaryota</taxon>
        <taxon>Discoba</taxon>
        <taxon>Euglenozoa</taxon>
        <taxon>Kinetoplastea</taxon>
        <taxon>Metakinetoplastina</taxon>
        <taxon>Trypanosomatida</taxon>
        <taxon>Trypanosomatidae</taxon>
        <taxon>Leishmaniinae</taxon>
        <taxon>Leishmania</taxon>
    </lineage>
</organism>
<dbReference type="EMBL" id="JAFHKP010000026">
    <property type="protein sequence ID" value="KAG5476611.1"/>
    <property type="molecule type" value="Genomic_DNA"/>
</dbReference>
<keyword evidence="1" id="KW-0677">Repeat</keyword>
<gene>
    <name evidence="5" type="ORF">CUR178_03783</name>
</gene>
<dbReference type="KEGG" id="lenr:94171021"/>
<feature type="repeat" description="TPR" evidence="3">
    <location>
        <begin position="653"/>
        <end position="686"/>
    </location>
</feature>
<dbReference type="AlphaFoldDB" id="A0A836GK82"/>
<dbReference type="Gene3D" id="1.25.40.10">
    <property type="entry name" value="Tetratricopeptide repeat domain"/>
    <property type="match status" value="5"/>
</dbReference>
<evidence type="ECO:0000256" key="4">
    <source>
        <dbReference type="SAM" id="MobiDB-lite"/>
    </source>
</evidence>
<evidence type="ECO:0000256" key="1">
    <source>
        <dbReference type="ARBA" id="ARBA00022737"/>
    </source>
</evidence>
<evidence type="ECO:0000313" key="5">
    <source>
        <dbReference type="EMBL" id="KAG5476611.1"/>
    </source>
</evidence>
<dbReference type="InterPro" id="IPR050498">
    <property type="entry name" value="Ycf3"/>
</dbReference>
<evidence type="ECO:0000256" key="3">
    <source>
        <dbReference type="PROSITE-ProRule" id="PRU00339"/>
    </source>
</evidence>
<comment type="caution">
    <text evidence="5">The sequence shown here is derived from an EMBL/GenBank/DDBJ whole genome shotgun (WGS) entry which is preliminary data.</text>
</comment>
<proteinExistence type="predicted"/>
<dbReference type="RefSeq" id="XP_067692077.1">
    <property type="nucleotide sequence ID" value="XM_067835511.1"/>
</dbReference>
<name>A0A836GK82_LEIEN</name>
<evidence type="ECO:0000256" key="2">
    <source>
        <dbReference type="ARBA" id="ARBA00022803"/>
    </source>
</evidence>
<dbReference type="OrthoDB" id="532682at2759"/>
<keyword evidence="6" id="KW-1185">Reference proteome</keyword>
<dbReference type="Pfam" id="PF13181">
    <property type="entry name" value="TPR_8"/>
    <property type="match status" value="1"/>
</dbReference>